<evidence type="ECO:0000313" key="3">
    <source>
        <dbReference type="Proteomes" id="UP000664203"/>
    </source>
</evidence>
<proteinExistence type="predicted"/>
<accession>A0A8H3JAD0</accession>
<protein>
    <submittedName>
        <fullName evidence="2">Uncharacterized protein</fullName>
    </submittedName>
</protein>
<gene>
    <name evidence="2" type="ORF">ALECFALPRED_001469</name>
</gene>
<organism evidence="2 3">
    <name type="scientific">Alectoria fallacina</name>
    <dbReference type="NCBI Taxonomy" id="1903189"/>
    <lineage>
        <taxon>Eukaryota</taxon>
        <taxon>Fungi</taxon>
        <taxon>Dikarya</taxon>
        <taxon>Ascomycota</taxon>
        <taxon>Pezizomycotina</taxon>
        <taxon>Lecanoromycetes</taxon>
        <taxon>OSLEUM clade</taxon>
        <taxon>Lecanoromycetidae</taxon>
        <taxon>Lecanorales</taxon>
        <taxon>Lecanorineae</taxon>
        <taxon>Parmeliaceae</taxon>
        <taxon>Alectoria</taxon>
    </lineage>
</organism>
<reference evidence="2" key="1">
    <citation type="submission" date="2021-03" db="EMBL/GenBank/DDBJ databases">
        <authorList>
            <person name="Tagirdzhanova G."/>
        </authorList>
    </citation>
    <scope>NUCLEOTIDE SEQUENCE</scope>
</reference>
<evidence type="ECO:0000256" key="1">
    <source>
        <dbReference type="SAM" id="MobiDB-lite"/>
    </source>
</evidence>
<feature type="non-terminal residue" evidence="2">
    <location>
        <position position="86"/>
    </location>
</feature>
<evidence type="ECO:0000313" key="2">
    <source>
        <dbReference type="EMBL" id="CAF9943836.1"/>
    </source>
</evidence>
<name>A0A8H3JAD0_9LECA</name>
<dbReference type="OrthoDB" id="5431245at2759"/>
<dbReference type="AlphaFoldDB" id="A0A8H3JAD0"/>
<dbReference type="EMBL" id="CAJPDR010001345">
    <property type="protein sequence ID" value="CAF9943836.1"/>
    <property type="molecule type" value="Genomic_DNA"/>
</dbReference>
<feature type="region of interest" description="Disordered" evidence="1">
    <location>
        <begin position="1"/>
        <end position="35"/>
    </location>
</feature>
<comment type="caution">
    <text evidence="2">The sequence shown here is derived from an EMBL/GenBank/DDBJ whole genome shotgun (WGS) entry which is preliminary data.</text>
</comment>
<keyword evidence="3" id="KW-1185">Reference proteome</keyword>
<dbReference type="Proteomes" id="UP000664203">
    <property type="component" value="Unassembled WGS sequence"/>
</dbReference>
<sequence length="86" mass="9306">MPSNLRHQLPPPTTPTSPVLRVSHTSPPPQKSQRVPAALMPSFADTALEKLTRAAKGGGQDLRFVVGHANLLDVLMLELMEAEERG</sequence>